<sequence length="520" mass="58901">MSGRKPSVCWKLFTLKGDQKTAVCDISSSIPTDVFRASTSSSGDAPQAATLSASTTAVPSTQRGATSAHPAARKQMTMESVIERTIKYKPGSARKKEIDACILKLITTDLQPLSVVENRAFRQLLHKMDPRYTIVSRKHMTYNLLPELYNSEKVKLLDKLKQVDHVSVTTDCWTSRTVDPYMTVTVHFVDQNWQINSRVLSTTKVEGSHTGEKIADELRGVFKTWDIEDKVTTIVTDNAANVKNAVERLKTRHQACFAHTLNLVVNDSIRRTPDVFEAKNKVTYFHHSSLVNNALREAHKTSQTDYKKLKQDVETRWNSTYEMLKSYLFQHDQLKTQLNERFRNVGLKDHLRLATLLDPRFKRDGFSSRTLSDEAVEKLKTAESINLPVPQPADEPAAASEETATPPKRLSLWWSQFDAKKRQKERSSARQFTAAEIEVRRHMENPSLERDQDPLAWWKDVASSTPRLALIAKDVLGIPATSVPSERLFSKAGEVISSRRGSLKAKHVDMILFLNNIRDN</sequence>
<dbReference type="InterPro" id="IPR012337">
    <property type="entry name" value="RNaseH-like_sf"/>
</dbReference>
<protein>
    <recommendedName>
        <fullName evidence="7">HAT C-terminal dimerisation domain-containing protein</fullName>
    </recommendedName>
</protein>
<keyword evidence="9" id="KW-1185">Reference proteome</keyword>
<dbReference type="Proteomes" id="UP001283361">
    <property type="component" value="Unassembled WGS sequence"/>
</dbReference>
<reference evidence="8" key="1">
    <citation type="journal article" date="2023" name="G3 (Bethesda)">
        <title>A reference genome for the long-term kleptoplast-retaining sea slug Elysia crispata morphotype clarki.</title>
        <authorList>
            <person name="Eastman K.E."/>
            <person name="Pendleton A.L."/>
            <person name="Shaikh M.A."/>
            <person name="Suttiyut T."/>
            <person name="Ogas R."/>
            <person name="Tomko P."/>
            <person name="Gavelis G."/>
            <person name="Widhalm J.R."/>
            <person name="Wisecaver J.H."/>
        </authorList>
    </citation>
    <scope>NUCLEOTIDE SEQUENCE</scope>
    <source>
        <strain evidence="8">ECLA1</strain>
    </source>
</reference>
<dbReference type="PANTHER" id="PTHR46481">
    <property type="entry name" value="ZINC FINGER BED DOMAIN-CONTAINING PROTEIN 4"/>
    <property type="match status" value="1"/>
</dbReference>
<proteinExistence type="predicted"/>
<dbReference type="AlphaFoldDB" id="A0AAE1CNW4"/>
<name>A0AAE1CNW4_9GAST</name>
<dbReference type="Pfam" id="PF05699">
    <property type="entry name" value="Dimer_Tnp_hAT"/>
    <property type="match status" value="1"/>
</dbReference>
<evidence type="ECO:0000256" key="1">
    <source>
        <dbReference type="ARBA" id="ARBA00004123"/>
    </source>
</evidence>
<evidence type="ECO:0000256" key="5">
    <source>
        <dbReference type="ARBA" id="ARBA00023242"/>
    </source>
</evidence>
<dbReference type="GO" id="GO:0046983">
    <property type="term" value="F:protein dimerization activity"/>
    <property type="evidence" value="ECO:0007669"/>
    <property type="project" value="InterPro"/>
</dbReference>
<gene>
    <name evidence="8" type="ORF">RRG08_043248</name>
</gene>
<dbReference type="SUPFAM" id="SSF53098">
    <property type="entry name" value="Ribonuclease H-like"/>
    <property type="match status" value="1"/>
</dbReference>
<feature type="compositionally biased region" description="Low complexity" evidence="6">
    <location>
        <begin position="392"/>
        <end position="406"/>
    </location>
</feature>
<feature type="region of interest" description="Disordered" evidence="6">
    <location>
        <begin position="382"/>
        <end position="406"/>
    </location>
</feature>
<feature type="region of interest" description="Disordered" evidence="6">
    <location>
        <begin position="38"/>
        <end position="76"/>
    </location>
</feature>
<dbReference type="GO" id="GO:0005634">
    <property type="term" value="C:nucleus"/>
    <property type="evidence" value="ECO:0007669"/>
    <property type="project" value="UniProtKB-SubCell"/>
</dbReference>
<dbReference type="EMBL" id="JAWDGP010007346">
    <property type="protein sequence ID" value="KAK3724247.1"/>
    <property type="molecule type" value="Genomic_DNA"/>
</dbReference>
<organism evidence="8 9">
    <name type="scientific">Elysia crispata</name>
    <name type="common">lettuce slug</name>
    <dbReference type="NCBI Taxonomy" id="231223"/>
    <lineage>
        <taxon>Eukaryota</taxon>
        <taxon>Metazoa</taxon>
        <taxon>Spiralia</taxon>
        <taxon>Lophotrochozoa</taxon>
        <taxon>Mollusca</taxon>
        <taxon>Gastropoda</taxon>
        <taxon>Heterobranchia</taxon>
        <taxon>Euthyneura</taxon>
        <taxon>Panpulmonata</taxon>
        <taxon>Sacoglossa</taxon>
        <taxon>Placobranchoidea</taxon>
        <taxon>Plakobranchidae</taxon>
        <taxon>Elysia</taxon>
    </lineage>
</organism>
<dbReference type="GO" id="GO:0008270">
    <property type="term" value="F:zinc ion binding"/>
    <property type="evidence" value="ECO:0007669"/>
    <property type="project" value="UniProtKB-KW"/>
</dbReference>
<accession>A0AAE1CNW4</accession>
<keyword evidence="4" id="KW-0862">Zinc</keyword>
<comment type="caution">
    <text evidence="8">The sequence shown here is derived from an EMBL/GenBank/DDBJ whole genome shotgun (WGS) entry which is preliminary data.</text>
</comment>
<dbReference type="PANTHER" id="PTHR46481:SF10">
    <property type="entry name" value="ZINC FINGER BED DOMAIN-CONTAINING PROTEIN 39"/>
    <property type="match status" value="1"/>
</dbReference>
<feature type="compositionally biased region" description="Polar residues" evidence="6">
    <location>
        <begin position="38"/>
        <end position="65"/>
    </location>
</feature>
<evidence type="ECO:0000256" key="4">
    <source>
        <dbReference type="ARBA" id="ARBA00022833"/>
    </source>
</evidence>
<evidence type="ECO:0000256" key="2">
    <source>
        <dbReference type="ARBA" id="ARBA00022723"/>
    </source>
</evidence>
<evidence type="ECO:0000256" key="6">
    <source>
        <dbReference type="SAM" id="MobiDB-lite"/>
    </source>
</evidence>
<keyword evidence="5" id="KW-0539">Nucleus</keyword>
<feature type="domain" description="HAT C-terminal dimerisation" evidence="7">
    <location>
        <begin position="441"/>
        <end position="516"/>
    </location>
</feature>
<keyword evidence="2" id="KW-0479">Metal-binding</keyword>
<dbReference type="InterPro" id="IPR052035">
    <property type="entry name" value="ZnF_BED_domain_contain"/>
</dbReference>
<evidence type="ECO:0000313" key="9">
    <source>
        <dbReference type="Proteomes" id="UP001283361"/>
    </source>
</evidence>
<dbReference type="SUPFAM" id="SSF140996">
    <property type="entry name" value="Hermes dimerisation domain"/>
    <property type="match status" value="1"/>
</dbReference>
<keyword evidence="3" id="KW-0863">Zinc-finger</keyword>
<evidence type="ECO:0000256" key="3">
    <source>
        <dbReference type="ARBA" id="ARBA00022771"/>
    </source>
</evidence>
<comment type="subcellular location">
    <subcellularLocation>
        <location evidence="1">Nucleus</location>
    </subcellularLocation>
</comment>
<evidence type="ECO:0000313" key="8">
    <source>
        <dbReference type="EMBL" id="KAK3724247.1"/>
    </source>
</evidence>
<evidence type="ECO:0000259" key="7">
    <source>
        <dbReference type="Pfam" id="PF05699"/>
    </source>
</evidence>
<dbReference type="InterPro" id="IPR008906">
    <property type="entry name" value="HATC_C_dom"/>
</dbReference>